<evidence type="ECO:0000259" key="5">
    <source>
        <dbReference type="PROSITE" id="PS50109"/>
    </source>
</evidence>
<dbReference type="Pfam" id="PF02518">
    <property type="entry name" value="HATPase_c"/>
    <property type="match status" value="1"/>
</dbReference>
<feature type="domain" description="PAC" evidence="8">
    <location>
        <begin position="245"/>
        <end position="297"/>
    </location>
</feature>
<dbReference type="InterPro" id="IPR001610">
    <property type="entry name" value="PAC"/>
</dbReference>
<keyword evidence="3 4" id="KW-0597">Phosphoprotein</keyword>
<proteinExistence type="predicted"/>
<gene>
    <name evidence="9" type="ORF">H8D96_14770</name>
</gene>
<feature type="domain" description="Histidine kinase" evidence="5">
    <location>
        <begin position="435"/>
        <end position="688"/>
    </location>
</feature>
<dbReference type="EMBL" id="JACNIG010000276">
    <property type="protein sequence ID" value="MBC8433169.1"/>
    <property type="molecule type" value="Genomic_DNA"/>
</dbReference>
<dbReference type="SMART" id="SM00091">
    <property type="entry name" value="PAS"/>
    <property type="match status" value="2"/>
</dbReference>
<dbReference type="NCBIfam" id="TIGR00229">
    <property type="entry name" value="sensory_box"/>
    <property type="match status" value="2"/>
</dbReference>
<dbReference type="SUPFAM" id="SSF55785">
    <property type="entry name" value="PYP-like sensor domain (PAS domain)"/>
    <property type="match status" value="2"/>
</dbReference>
<dbReference type="CDD" id="cd00156">
    <property type="entry name" value="REC"/>
    <property type="match status" value="1"/>
</dbReference>
<dbReference type="Pfam" id="PF08448">
    <property type="entry name" value="PAS_4"/>
    <property type="match status" value="1"/>
</dbReference>
<evidence type="ECO:0000313" key="10">
    <source>
        <dbReference type="Proteomes" id="UP000605201"/>
    </source>
</evidence>
<sequence>MNHAKILIVDDERPIRELLKKLLESQEYCCASASSAAEARENLEKQAFDLILCDIHMPGESGLDLIQQVARKYPDTAVVMVTAVDDLAESKTALEAGVYGYIVKPFAANQILISVVNALRRRELEMARRDHLKDLEKTIAHRTVNLKETNLTLQQEITEHKLAKKVIAESVQKYRLLISHIPGFVYKGYKDWSVDFVDNKIGELTGYDKQEFDARRLKWSDLMFREDIKTAGECVVEAFNAGDFYIREYRIKSKSGETLWIQDRGRIVPNEKGEIDYFSGIFFDISQQKRTADKLRKSEAKLRTIFEANPDPVAVYNNQGYPQYLNPAFTQVFGWSLDELQGKCIPFVPEDQKEIIAAKIRELYEFGAPVRIETKRLTKDGHILDTLISAASLKDSDGAPVGIVVNLRNVTEKNKLEAQLLQSEKMASIGQLAAGVAHEINNPTGFVSSNLKTLSDYINDISSLTKAYRNLIAGLEETTDGNDSRPDISGQVQRITSLEQDVDVDFILKDILELIEESREGTERIKHIIQALKDFAHPGEDKPKFANINQNLDSTVNVVWNELKYKAEVVKDYGELPEVHCYPQMLNQVFMNLLVNAAQAIEKRGEIRIQTRADNGYVEIKISDTGAGIPQKNLSKIFDPFFTTKDVGKGTGLGMNVAYNIIKKHNGLIDVESKVGAGTTFTIRIPVE</sequence>
<feature type="domain" description="Response regulatory" evidence="6">
    <location>
        <begin position="5"/>
        <end position="119"/>
    </location>
</feature>
<dbReference type="InterPro" id="IPR003661">
    <property type="entry name" value="HisK_dim/P_dom"/>
</dbReference>
<dbReference type="PRINTS" id="PR00344">
    <property type="entry name" value="BCTRLSENSOR"/>
</dbReference>
<dbReference type="SUPFAM" id="SSF52172">
    <property type="entry name" value="CheY-like"/>
    <property type="match status" value="1"/>
</dbReference>
<accession>A0A8J6NTZ9</accession>
<dbReference type="PROSITE" id="PS50112">
    <property type="entry name" value="PAS"/>
    <property type="match status" value="1"/>
</dbReference>
<evidence type="ECO:0000313" key="9">
    <source>
        <dbReference type="EMBL" id="MBC8433169.1"/>
    </source>
</evidence>
<comment type="caution">
    <text evidence="9">The sequence shown here is derived from an EMBL/GenBank/DDBJ whole genome shotgun (WGS) entry which is preliminary data.</text>
</comment>
<dbReference type="InterPro" id="IPR036890">
    <property type="entry name" value="HATPase_C_sf"/>
</dbReference>
<dbReference type="PANTHER" id="PTHR43065">
    <property type="entry name" value="SENSOR HISTIDINE KINASE"/>
    <property type="match status" value="1"/>
</dbReference>
<protein>
    <recommendedName>
        <fullName evidence="2">histidine kinase</fullName>
        <ecNumber evidence="2">2.7.13.3</ecNumber>
    </recommendedName>
</protein>
<reference evidence="9 10" key="1">
    <citation type="submission" date="2020-08" db="EMBL/GenBank/DDBJ databases">
        <title>Bridging the membrane lipid divide: bacteria of the FCB group superphylum have the potential to synthesize archaeal ether lipids.</title>
        <authorList>
            <person name="Villanueva L."/>
            <person name="Von Meijenfeldt F.A.B."/>
            <person name="Westbye A.B."/>
            <person name="Yadav S."/>
            <person name="Hopmans E.C."/>
            <person name="Dutilh B.E."/>
            <person name="Sinninghe Damste J.S."/>
        </authorList>
    </citation>
    <scope>NUCLEOTIDE SEQUENCE [LARGE SCALE GENOMIC DNA]</scope>
    <source>
        <strain evidence="9">NIOZ-UU17</strain>
    </source>
</reference>
<evidence type="ECO:0000259" key="7">
    <source>
        <dbReference type="PROSITE" id="PS50112"/>
    </source>
</evidence>
<dbReference type="SMART" id="SM00387">
    <property type="entry name" value="HATPase_c"/>
    <property type="match status" value="1"/>
</dbReference>
<dbReference type="InterPro" id="IPR011006">
    <property type="entry name" value="CheY-like_superfamily"/>
</dbReference>
<dbReference type="CDD" id="cd00082">
    <property type="entry name" value="HisKA"/>
    <property type="match status" value="1"/>
</dbReference>
<dbReference type="PROSITE" id="PS50109">
    <property type="entry name" value="HIS_KIN"/>
    <property type="match status" value="1"/>
</dbReference>
<feature type="domain" description="PAC" evidence="8">
    <location>
        <begin position="370"/>
        <end position="422"/>
    </location>
</feature>
<dbReference type="AlphaFoldDB" id="A0A8J6NTZ9"/>
<dbReference type="InterPro" id="IPR005467">
    <property type="entry name" value="His_kinase_dom"/>
</dbReference>
<dbReference type="GO" id="GO:0000155">
    <property type="term" value="F:phosphorelay sensor kinase activity"/>
    <property type="evidence" value="ECO:0007669"/>
    <property type="project" value="InterPro"/>
</dbReference>
<dbReference type="Pfam" id="PF00072">
    <property type="entry name" value="Response_reg"/>
    <property type="match status" value="1"/>
</dbReference>
<name>A0A8J6NTZ9_9BACT</name>
<dbReference type="SMART" id="SM00086">
    <property type="entry name" value="PAC"/>
    <property type="match status" value="2"/>
</dbReference>
<evidence type="ECO:0000259" key="8">
    <source>
        <dbReference type="PROSITE" id="PS50113"/>
    </source>
</evidence>
<comment type="catalytic activity">
    <reaction evidence="1">
        <text>ATP + protein L-histidine = ADP + protein N-phospho-L-histidine.</text>
        <dbReference type="EC" id="2.7.13.3"/>
    </reaction>
</comment>
<dbReference type="InterPro" id="IPR000014">
    <property type="entry name" value="PAS"/>
</dbReference>
<dbReference type="InterPro" id="IPR013655">
    <property type="entry name" value="PAS_fold_3"/>
</dbReference>
<dbReference type="InterPro" id="IPR000700">
    <property type="entry name" value="PAS-assoc_C"/>
</dbReference>
<dbReference type="InterPro" id="IPR003594">
    <property type="entry name" value="HATPase_dom"/>
</dbReference>
<dbReference type="Gene3D" id="3.40.50.2300">
    <property type="match status" value="1"/>
</dbReference>
<dbReference type="CDD" id="cd00130">
    <property type="entry name" value="PAS"/>
    <property type="match status" value="2"/>
</dbReference>
<dbReference type="Pfam" id="PF08447">
    <property type="entry name" value="PAS_3"/>
    <property type="match status" value="1"/>
</dbReference>
<evidence type="ECO:0000256" key="2">
    <source>
        <dbReference type="ARBA" id="ARBA00012438"/>
    </source>
</evidence>
<dbReference type="SMART" id="SM00448">
    <property type="entry name" value="REC"/>
    <property type="match status" value="1"/>
</dbReference>
<feature type="domain" description="PAS" evidence="7">
    <location>
        <begin position="298"/>
        <end position="367"/>
    </location>
</feature>
<dbReference type="Proteomes" id="UP000605201">
    <property type="component" value="Unassembled WGS sequence"/>
</dbReference>
<dbReference type="Gene3D" id="3.30.450.20">
    <property type="entry name" value="PAS domain"/>
    <property type="match status" value="2"/>
</dbReference>
<dbReference type="PANTHER" id="PTHR43065:SF50">
    <property type="entry name" value="HISTIDINE KINASE"/>
    <property type="match status" value="1"/>
</dbReference>
<dbReference type="Gene3D" id="3.30.565.10">
    <property type="entry name" value="Histidine kinase-like ATPase, C-terminal domain"/>
    <property type="match status" value="1"/>
</dbReference>
<evidence type="ECO:0000256" key="4">
    <source>
        <dbReference type="PROSITE-ProRule" id="PRU00169"/>
    </source>
</evidence>
<dbReference type="InterPro" id="IPR001789">
    <property type="entry name" value="Sig_transdc_resp-reg_receiver"/>
</dbReference>
<dbReference type="PROSITE" id="PS50113">
    <property type="entry name" value="PAC"/>
    <property type="match status" value="2"/>
</dbReference>
<dbReference type="SUPFAM" id="SSF55874">
    <property type="entry name" value="ATPase domain of HSP90 chaperone/DNA topoisomerase II/histidine kinase"/>
    <property type="match status" value="1"/>
</dbReference>
<dbReference type="InterPro" id="IPR035965">
    <property type="entry name" value="PAS-like_dom_sf"/>
</dbReference>
<organism evidence="9 10">
    <name type="scientific">Candidatus Desulfatibia vada</name>
    <dbReference type="NCBI Taxonomy" id="2841696"/>
    <lineage>
        <taxon>Bacteria</taxon>
        <taxon>Pseudomonadati</taxon>
        <taxon>Thermodesulfobacteriota</taxon>
        <taxon>Desulfobacteria</taxon>
        <taxon>Desulfobacterales</taxon>
        <taxon>Desulfobacterales incertae sedis</taxon>
        <taxon>Candidatus Desulfatibia</taxon>
    </lineage>
</organism>
<dbReference type="Gene3D" id="1.10.287.130">
    <property type="match status" value="1"/>
</dbReference>
<evidence type="ECO:0000259" key="6">
    <source>
        <dbReference type="PROSITE" id="PS50110"/>
    </source>
</evidence>
<dbReference type="EC" id="2.7.13.3" evidence="2"/>
<evidence type="ECO:0000256" key="1">
    <source>
        <dbReference type="ARBA" id="ARBA00000085"/>
    </source>
</evidence>
<dbReference type="InterPro" id="IPR004358">
    <property type="entry name" value="Sig_transdc_His_kin-like_C"/>
</dbReference>
<evidence type="ECO:0000256" key="3">
    <source>
        <dbReference type="ARBA" id="ARBA00022553"/>
    </source>
</evidence>
<dbReference type="PROSITE" id="PS50110">
    <property type="entry name" value="RESPONSE_REGULATORY"/>
    <property type="match status" value="1"/>
</dbReference>
<dbReference type="InterPro" id="IPR013656">
    <property type="entry name" value="PAS_4"/>
</dbReference>
<feature type="modified residue" description="4-aspartylphosphate" evidence="4">
    <location>
        <position position="54"/>
    </location>
</feature>